<dbReference type="GO" id="GO:0046872">
    <property type="term" value="F:metal ion binding"/>
    <property type="evidence" value="ECO:0007669"/>
    <property type="project" value="UniProtKB-KW"/>
</dbReference>
<evidence type="ECO:0000256" key="3">
    <source>
        <dbReference type="PIRSR" id="PIRSR605511-2"/>
    </source>
</evidence>
<dbReference type="Pfam" id="PF08450">
    <property type="entry name" value="SGL"/>
    <property type="match status" value="1"/>
</dbReference>
<dbReference type="PANTHER" id="PTHR47572:SF4">
    <property type="entry name" value="LACTONASE DRP35"/>
    <property type="match status" value="1"/>
</dbReference>
<feature type="domain" description="SMP-30/Gluconolactonase/LRE-like region" evidence="4">
    <location>
        <begin position="30"/>
        <end position="283"/>
    </location>
</feature>
<evidence type="ECO:0000313" key="6">
    <source>
        <dbReference type="Proteomes" id="UP000494252"/>
    </source>
</evidence>
<feature type="binding site" evidence="3">
    <location>
        <position position="116"/>
    </location>
    <ligand>
        <name>substrate</name>
    </ligand>
</feature>
<dbReference type="InterPro" id="IPR051262">
    <property type="entry name" value="SMP-30/CGR1_Lactonase"/>
</dbReference>
<gene>
    <name evidence="5" type="primary">gnl_4</name>
    <name evidence="5" type="ORF">LMG27177_07421</name>
</gene>
<keyword evidence="6" id="KW-1185">Reference proteome</keyword>
<feature type="binding site" evidence="3">
    <location>
        <position position="176"/>
    </location>
    <ligand>
        <name>a divalent metal cation</name>
        <dbReference type="ChEBI" id="CHEBI:60240"/>
    </ligand>
</feature>
<dbReference type="InterPro" id="IPR005511">
    <property type="entry name" value="SMP-30"/>
</dbReference>
<dbReference type="EMBL" id="CADIKI010000042">
    <property type="protein sequence ID" value="CAB3810733.1"/>
    <property type="molecule type" value="Genomic_DNA"/>
</dbReference>
<evidence type="ECO:0000259" key="4">
    <source>
        <dbReference type="Pfam" id="PF08450"/>
    </source>
</evidence>
<comment type="cofactor">
    <cofactor evidence="3">
        <name>Zn(2+)</name>
        <dbReference type="ChEBI" id="CHEBI:29105"/>
    </cofactor>
    <text evidence="3">Binds 1 divalent metal cation per subunit.</text>
</comment>
<evidence type="ECO:0000256" key="2">
    <source>
        <dbReference type="PIRSR" id="PIRSR605511-1"/>
    </source>
</evidence>
<accession>A0A6J5H234</accession>
<evidence type="ECO:0000256" key="1">
    <source>
        <dbReference type="ARBA" id="ARBA00022801"/>
    </source>
</evidence>
<feature type="binding site" evidence="3">
    <location>
        <position position="31"/>
    </location>
    <ligand>
        <name>a divalent metal cation</name>
        <dbReference type="ChEBI" id="CHEBI:60240"/>
    </ligand>
</feature>
<sequence>MRHVALHPSFEQLIDLDSAPRQVGTGYIWVEGPVWHPTDHYLLFSDIPGDVRRRWDKNGIVEVKRPSRNGNGMTYDRALNLLVCEQADFAVTRYSPDGTRIRLATHFEGRALNSPNDIVVRGDGSIYFTDPLYGRMPEFGGLAIPAELDFQGVYRIEPGGGEPQLLVDRGTFDQPNGLCFSPDEKLLYVNDTEQTNIRVYDVHADGSLANGRIFAESIVKEDVPGLPDGMKCDEAGNVWVTGPGGLWVYSAMGRLIGKIQIPERVGNIHWGGPDWRTLFVAASSSIYMLETKIRPRREPFMLESVT</sequence>
<dbReference type="Proteomes" id="UP000494252">
    <property type="component" value="Unassembled WGS sequence"/>
</dbReference>
<feature type="active site" description="Proton donor/acceptor" evidence="2">
    <location>
        <position position="228"/>
    </location>
</feature>
<evidence type="ECO:0000313" key="5">
    <source>
        <dbReference type="EMBL" id="CAB3810733.1"/>
    </source>
</evidence>
<dbReference type="RefSeq" id="WP_175166336.1">
    <property type="nucleotide sequence ID" value="NZ_CADIKI010000042.1"/>
</dbReference>
<keyword evidence="1 5" id="KW-0378">Hydrolase</keyword>
<dbReference type="GO" id="GO:0004341">
    <property type="term" value="F:gluconolactonase activity"/>
    <property type="evidence" value="ECO:0007669"/>
    <property type="project" value="UniProtKB-EC"/>
</dbReference>
<dbReference type="Gene3D" id="2.120.10.30">
    <property type="entry name" value="TolB, C-terminal domain"/>
    <property type="match status" value="1"/>
</dbReference>
<dbReference type="SUPFAM" id="SSF63829">
    <property type="entry name" value="Calcium-dependent phosphotriesterase"/>
    <property type="match status" value="1"/>
</dbReference>
<proteinExistence type="predicted"/>
<name>A0A6J5H234_9BURK</name>
<dbReference type="InterPro" id="IPR011042">
    <property type="entry name" value="6-blade_b-propeller_TolB-like"/>
</dbReference>
<dbReference type="InterPro" id="IPR013658">
    <property type="entry name" value="SGL"/>
</dbReference>
<keyword evidence="3" id="KW-0862">Zinc</keyword>
<reference evidence="5 6" key="1">
    <citation type="submission" date="2020-04" db="EMBL/GenBank/DDBJ databases">
        <authorList>
            <person name="De Canck E."/>
        </authorList>
    </citation>
    <scope>NUCLEOTIDE SEQUENCE [LARGE SCALE GENOMIC DNA]</scope>
    <source>
        <strain evidence="5 6">LMG 27177</strain>
    </source>
</reference>
<dbReference type="PRINTS" id="PR01790">
    <property type="entry name" value="SMP30FAMILY"/>
</dbReference>
<feature type="binding site" evidence="3">
    <location>
        <position position="228"/>
    </location>
    <ligand>
        <name>a divalent metal cation</name>
        <dbReference type="ChEBI" id="CHEBI:60240"/>
    </ligand>
</feature>
<dbReference type="PANTHER" id="PTHR47572">
    <property type="entry name" value="LIPOPROTEIN-RELATED"/>
    <property type="match status" value="1"/>
</dbReference>
<organism evidence="5 6">
    <name type="scientific">Paraburkholderia fynbosensis</name>
    <dbReference type="NCBI Taxonomy" id="1200993"/>
    <lineage>
        <taxon>Bacteria</taxon>
        <taxon>Pseudomonadati</taxon>
        <taxon>Pseudomonadota</taxon>
        <taxon>Betaproteobacteria</taxon>
        <taxon>Burkholderiales</taxon>
        <taxon>Burkholderiaceae</taxon>
        <taxon>Paraburkholderia</taxon>
    </lineage>
</organism>
<protein>
    <submittedName>
        <fullName evidence="5">Gluconolactonase</fullName>
        <ecNumber evidence="5">3.1.1.17</ecNumber>
    </submittedName>
</protein>
<dbReference type="AlphaFoldDB" id="A0A6J5H234"/>
<keyword evidence="3" id="KW-0479">Metal-binding</keyword>
<dbReference type="EC" id="3.1.1.17" evidence="5"/>